<feature type="domain" description="GAG-pre-integrase" evidence="2">
    <location>
        <begin position="213"/>
        <end position="286"/>
    </location>
</feature>
<feature type="region of interest" description="Disordered" evidence="1">
    <location>
        <begin position="380"/>
        <end position="433"/>
    </location>
</feature>
<protein>
    <submittedName>
        <fullName evidence="4">Ribonuclease H-like domain-containing protein</fullName>
    </submittedName>
</protein>
<reference evidence="4" key="1">
    <citation type="journal article" date="2022" name="Int. J. Mol. Sci.">
        <title>Draft Genome of Tanacetum Coccineum: Genomic Comparison of Closely Related Tanacetum-Family Plants.</title>
        <authorList>
            <person name="Yamashiro T."/>
            <person name="Shiraishi A."/>
            <person name="Nakayama K."/>
            <person name="Satake H."/>
        </authorList>
    </citation>
    <scope>NUCLEOTIDE SEQUENCE</scope>
</reference>
<evidence type="ECO:0000259" key="3">
    <source>
        <dbReference type="Pfam" id="PF22936"/>
    </source>
</evidence>
<comment type="caution">
    <text evidence="4">The sequence shown here is derived from an EMBL/GenBank/DDBJ whole genome shotgun (WGS) entry which is preliminary data.</text>
</comment>
<accession>A0ABQ5D5R9</accession>
<proteinExistence type="predicted"/>
<evidence type="ECO:0000256" key="1">
    <source>
        <dbReference type="SAM" id="MobiDB-lite"/>
    </source>
</evidence>
<dbReference type="EMBL" id="BQNB010014888">
    <property type="protein sequence ID" value="GJT33556.1"/>
    <property type="molecule type" value="Genomic_DNA"/>
</dbReference>
<gene>
    <name evidence="4" type="ORF">Tco_0923975</name>
</gene>
<name>A0ABQ5D5R9_9ASTR</name>
<feature type="compositionally biased region" description="Basic and acidic residues" evidence="1">
    <location>
        <begin position="380"/>
        <end position="404"/>
    </location>
</feature>
<reference evidence="4" key="2">
    <citation type="submission" date="2022-01" db="EMBL/GenBank/DDBJ databases">
        <authorList>
            <person name="Yamashiro T."/>
            <person name="Shiraishi A."/>
            <person name="Satake H."/>
            <person name="Nakayama K."/>
        </authorList>
    </citation>
    <scope>NUCLEOTIDE SEQUENCE</scope>
</reference>
<dbReference type="Proteomes" id="UP001151760">
    <property type="component" value="Unassembled WGS sequence"/>
</dbReference>
<dbReference type="InterPro" id="IPR054722">
    <property type="entry name" value="PolX-like_BBD"/>
</dbReference>
<evidence type="ECO:0000313" key="4">
    <source>
        <dbReference type="EMBL" id="GJT33556.1"/>
    </source>
</evidence>
<dbReference type="InterPro" id="IPR025724">
    <property type="entry name" value="GAG-pre-integrase_dom"/>
</dbReference>
<keyword evidence="5" id="KW-1185">Reference proteome</keyword>
<sequence>MVPRIVLTRSGLISVNAVRPVNSVQSRTAVNNAGPMEYVINNAYSTTRRHFNKITTTNNSNFTKKVNNVKGTRVNTARPKAVLSAIKGNKGNAANPQQDLKYKGVIDSGCSRHMIGNKSYLTDYKEIEGGFVAFGGNSKRGKITRKGKTRTGKLDFKGAYFVKELKFNLFSVSQMCDKKNSVLFTDTEYVVLSPDFKLSDEIHILLKVPRKDNMYSVDLKNVVPQGGLTCLFAKATPDESNLWHRRLGHVNFKTMNKLVRGSLVRGLPSKLFEINQTCVACQKGKQQPQNFFEDLNSQFKPSNHYKCCHMDLFGPNICRTTHLSFMRPFGCPVTILNTIDHLGSRPNWLFDIDALTNSKNYKPVVAGNQSNGNACTKACNDADSKNSPDARFKPSGEEEKKDAEDPGNEDSEVPINAVDPKSSIKLPNDSNMPELEHIVYSDDDEDVGAEADMNNLDAFMPVSPIPTIRIPKDHPVEQIIGED</sequence>
<organism evidence="4 5">
    <name type="scientific">Tanacetum coccineum</name>
    <dbReference type="NCBI Taxonomy" id="301880"/>
    <lineage>
        <taxon>Eukaryota</taxon>
        <taxon>Viridiplantae</taxon>
        <taxon>Streptophyta</taxon>
        <taxon>Embryophyta</taxon>
        <taxon>Tracheophyta</taxon>
        <taxon>Spermatophyta</taxon>
        <taxon>Magnoliopsida</taxon>
        <taxon>eudicotyledons</taxon>
        <taxon>Gunneridae</taxon>
        <taxon>Pentapetalae</taxon>
        <taxon>asterids</taxon>
        <taxon>campanulids</taxon>
        <taxon>Asterales</taxon>
        <taxon>Asteraceae</taxon>
        <taxon>Asteroideae</taxon>
        <taxon>Anthemideae</taxon>
        <taxon>Anthemidinae</taxon>
        <taxon>Tanacetum</taxon>
    </lineage>
</organism>
<dbReference type="Pfam" id="PF13976">
    <property type="entry name" value="gag_pre-integrs"/>
    <property type="match status" value="1"/>
</dbReference>
<feature type="domain" description="Retrovirus-related Pol polyprotein from transposon TNT 1-94-like beta-barrel" evidence="3">
    <location>
        <begin position="105"/>
        <end position="178"/>
    </location>
</feature>
<evidence type="ECO:0000313" key="5">
    <source>
        <dbReference type="Proteomes" id="UP001151760"/>
    </source>
</evidence>
<dbReference type="Pfam" id="PF22936">
    <property type="entry name" value="Pol_BBD"/>
    <property type="match status" value="1"/>
</dbReference>
<evidence type="ECO:0000259" key="2">
    <source>
        <dbReference type="Pfam" id="PF13976"/>
    </source>
</evidence>